<dbReference type="PANTHER" id="PTHR35518:SF2">
    <property type="entry name" value="MAINTENANCE OF TELOMERE CAPPING PROTEIN 6"/>
    <property type="match status" value="1"/>
</dbReference>
<accession>A0A4P9W8Z2</accession>
<dbReference type="AlphaFoldDB" id="A0A4P9W8Z2"/>
<dbReference type="InterPro" id="IPR051008">
    <property type="entry name" value="Telomere_Capping_Maintenance"/>
</dbReference>
<keyword evidence="3" id="KW-1133">Transmembrane helix</keyword>
<feature type="non-terminal residue" evidence="5">
    <location>
        <position position="1"/>
    </location>
</feature>
<feature type="non-terminal residue" evidence="5">
    <location>
        <position position="145"/>
    </location>
</feature>
<reference evidence="6" key="1">
    <citation type="journal article" date="2018" name="Nat. Microbiol.">
        <title>Leveraging single-cell genomics to expand the fungal tree of life.</title>
        <authorList>
            <person name="Ahrendt S.R."/>
            <person name="Quandt C.A."/>
            <person name="Ciobanu D."/>
            <person name="Clum A."/>
            <person name="Salamov A."/>
            <person name="Andreopoulos B."/>
            <person name="Cheng J.F."/>
            <person name="Woyke T."/>
            <person name="Pelin A."/>
            <person name="Henrissat B."/>
            <person name="Reynolds N.K."/>
            <person name="Benny G.L."/>
            <person name="Smith M.E."/>
            <person name="James T.Y."/>
            <person name="Grigoriev I.V."/>
        </authorList>
    </citation>
    <scope>NUCLEOTIDE SEQUENCE [LARGE SCALE GENOMIC DNA]</scope>
</reference>
<dbReference type="EMBL" id="KZ996601">
    <property type="protein sequence ID" value="RKO88612.1"/>
    <property type="molecule type" value="Genomic_DNA"/>
</dbReference>
<evidence type="ECO:0000313" key="5">
    <source>
        <dbReference type="EMBL" id="RKO88612.1"/>
    </source>
</evidence>
<evidence type="ECO:0000256" key="4">
    <source>
        <dbReference type="ARBA" id="ARBA00023136"/>
    </source>
</evidence>
<organism evidence="5 6">
    <name type="scientific">Blyttiomyces helicus</name>
    <dbReference type="NCBI Taxonomy" id="388810"/>
    <lineage>
        <taxon>Eukaryota</taxon>
        <taxon>Fungi</taxon>
        <taxon>Fungi incertae sedis</taxon>
        <taxon>Chytridiomycota</taxon>
        <taxon>Chytridiomycota incertae sedis</taxon>
        <taxon>Chytridiomycetes</taxon>
        <taxon>Chytridiomycetes incertae sedis</taxon>
        <taxon>Blyttiomyces</taxon>
    </lineage>
</organism>
<sequence length="145" mass="16256">IIECGFAPLFTPENYTVDMLNASVWSWEPGQPQYETDLNCAAMNLASGKWFRKVPDFTTYIHHAQTINPAPSAFPQWTIATQISTFDQAASLCPASYDFAVPRTPQENVALAAVLRQQNFPALWVNLNQVEAECWVVGWLSPCPY</sequence>
<dbReference type="PANTHER" id="PTHR35518">
    <property type="entry name" value="MAINTENANCE OF TELOMOERE CAPPING"/>
    <property type="match status" value="1"/>
</dbReference>
<proteinExistence type="predicted"/>
<dbReference type="Proteomes" id="UP000269721">
    <property type="component" value="Unassembled WGS sequence"/>
</dbReference>
<evidence type="ECO:0000256" key="1">
    <source>
        <dbReference type="ARBA" id="ARBA00004370"/>
    </source>
</evidence>
<keyword evidence="6" id="KW-1185">Reference proteome</keyword>
<keyword evidence="2" id="KW-0812">Transmembrane</keyword>
<evidence type="ECO:0000256" key="2">
    <source>
        <dbReference type="ARBA" id="ARBA00022692"/>
    </source>
</evidence>
<evidence type="ECO:0000313" key="6">
    <source>
        <dbReference type="Proteomes" id="UP000269721"/>
    </source>
</evidence>
<gene>
    <name evidence="5" type="ORF">BDK51DRAFT_12315</name>
</gene>
<dbReference type="OrthoDB" id="2153087at2759"/>
<protein>
    <submittedName>
        <fullName evidence="5">Uncharacterized protein</fullName>
    </submittedName>
</protein>
<name>A0A4P9W8Z2_9FUNG</name>
<comment type="subcellular location">
    <subcellularLocation>
        <location evidence="1">Membrane</location>
    </subcellularLocation>
</comment>
<dbReference type="GO" id="GO:0016020">
    <property type="term" value="C:membrane"/>
    <property type="evidence" value="ECO:0007669"/>
    <property type="project" value="UniProtKB-SubCell"/>
</dbReference>
<evidence type="ECO:0000256" key="3">
    <source>
        <dbReference type="ARBA" id="ARBA00022989"/>
    </source>
</evidence>
<keyword evidence="4" id="KW-0472">Membrane</keyword>